<comment type="caution">
    <text evidence="2">The sequence shown here is derived from an EMBL/GenBank/DDBJ whole genome shotgun (WGS) entry which is preliminary data.</text>
</comment>
<dbReference type="EMBL" id="SNVJ01000026">
    <property type="protein sequence ID" value="MXP65721.1"/>
    <property type="molecule type" value="Genomic_DNA"/>
</dbReference>
<reference evidence="2 3" key="1">
    <citation type="submission" date="2019-03" db="EMBL/GenBank/DDBJ databases">
        <title>Roseomonas sp. a novel Roseomonas species isolated from Sea whip Gorgonian.</title>
        <authorList>
            <person name="Li F."/>
            <person name="Pan X."/>
            <person name="Huang S."/>
            <person name="Li Z."/>
            <person name="Meng B."/>
        </authorList>
    </citation>
    <scope>NUCLEOTIDE SEQUENCE [LARGE SCALE GENOMIC DNA]</scope>
    <source>
        <strain evidence="2 3">M0104</strain>
    </source>
</reference>
<dbReference type="InterPro" id="IPR011576">
    <property type="entry name" value="Pyridox_Oxase_N"/>
</dbReference>
<evidence type="ECO:0000259" key="1">
    <source>
        <dbReference type="Pfam" id="PF01243"/>
    </source>
</evidence>
<dbReference type="Pfam" id="PF01243">
    <property type="entry name" value="PNPOx_N"/>
    <property type="match status" value="1"/>
</dbReference>
<evidence type="ECO:0000313" key="2">
    <source>
        <dbReference type="EMBL" id="MXP65721.1"/>
    </source>
</evidence>
<accession>A0A845BF32</accession>
<proteinExistence type="predicted"/>
<dbReference type="AlphaFoldDB" id="A0A845BF32"/>
<dbReference type="RefSeq" id="WP_160939128.1">
    <property type="nucleotide sequence ID" value="NZ_SNVJ01000026.1"/>
</dbReference>
<protein>
    <submittedName>
        <fullName evidence="2">Pyridoxamine 5'-phosphate oxidase family protein</fullName>
    </submittedName>
</protein>
<gene>
    <name evidence="2" type="ORF">E0493_20430</name>
</gene>
<keyword evidence="3" id="KW-1185">Reference proteome</keyword>
<organism evidence="2 3">
    <name type="scientific">Teichococcus coralli</name>
    <dbReference type="NCBI Taxonomy" id="2545983"/>
    <lineage>
        <taxon>Bacteria</taxon>
        <taxon>Pseudomonadati</taxon>
        <taxon>Pseudomonadota</taxon>
        <taxon>Alphaproteobacteria</taxon>
        <taxon>Acetobacterales</taxon>
        <taxon>Roseomonadaceae</taxon>
        <taxon>Roseomonas</taxon>
    </lineage>
</organism>
<dbReference type="SUPFAM" id="SSF50475">
    <property type="entry name" value="FMN-binding split barrel"/>
    <property type="match status" value="1"/>
</dbReference>
<dbReference type="Proteomes" id="UP000460715">
    <property type="component" value="Unassembled WGS sequence"/>
</dbReference>
<dbReference type="Gene3D" id="2.30.110.10">
    <property type="entry name" value="Electron Transport, Fmn-binding Protein, Chain A"/>
    <property type="match status" value="1"/>
</dbReference>
<sequence length="206" mass="22431">MAVIRTIEELEAIYGALDAVGEASTGKVADHVTPEYRRIIEAAPFVALATVGPEGLDCSPRGDRGQVVRVRDTRTLLLPDRRGNNRIDSLRNVVRDPRVALMFLIPGSGNALRVNGRAHLEAGPDLLASLAVEGKAPRTVMVIEVGEIYFQCARAIIRAGLWKPESQVAPASLPTPGQILARMTKGRAGGEAYDREWPERARNSMW</sequence>
<dbReference type="OrthoDB" id="9790331at2"/>
<dbReference type="InterPro" id="IPR024029">
    <property type="entry name" value="Pyridox_Oxase_FMN-dep"/>
</dbReference>
<dbReference type="NCBIfam" id="TIGR04025">
    <property type="entry name" value="PPOX_FMN_DR2398"/>
    <property type="match status" value="1"/>
</dbReference>
<feature type="domain" description="Pyridoxamine 5'-phosphate oxidase N-terminal" evidence="1">
    <location>
        <begin position="33"/>
        <end position="152"/>
    </location>
</feature>
<dbReference type="InterPro" id="IPR012349">
    <property type="entry name" value="Split_barrel_FMN-bd"/>
</dbReference>
<dbReference type="PANTHER" id="PTHR42815">
    <property type="entry name" value="FAD-BINDING, PUTATIVE (AFU_ORTHOLOGUE AFUA_6G07600)-RELATED"/>
    <property type="match status" value="1"/>
</dbReference>
<name>A0A845BF32_9PROT</name>
<evidence type="ECO:0000313" key="3">
    <source>
        <dbReference type="Proteomes" id="UP000460715"/>
    </source>
</evidence>
<dbReference type="PANTHER" id="PTHR42815:SF2">
    <property type="entry name" value="FAD-BINDING, PUTATIVE (AFU_ORTHOLOGUE AFUA_6G07600)-RELATED"/>
    <property type="match status" value="1"/>
</dbReference>